<dbReference type="GO" id="GO:0005634">
    <property type="term" value="C:nucleus"/>
    <property type="evidence" value="ECO:0007669"/>
    <property type="project" value="TreeGrafter"/>
</dbReference>
<feature type="region of interest" description="Disordered" evidence="3">
    <location>
        <begin position="45"/>
        <end position="82"/>
    </location>
</feature>
<dbReference type="PANTHER" id="PTHR22504">
    <property type="entry name" value="REPRESSOR OF RNA POLYMERASE III TRANSCRIPTION MAF1"/>
    <property type="match status" value="1"/>
</dbReference>
<dbReference type="AlphaFoldDB" id="A0A914V6S4"/>
<dbReference type="GO" id="GO:0016480">
    <property type="term" value="P:negative regulation of transcription by RNA polymerase III"/>
    <property type="evidence" value="ECO:0007669"/>
    <property type="project" value="InterPro"/>
</dbReference>
<dbReference type="Gene3D" id="3.40.1000.50">
    <property type="entry name" value="Repressor of RNA polymerase III transcription Maf1"/>
    <property type="match status" value="2"/>
</dbReference>
<dbReference type="InterPro" id="IPR015257">
    <property type="entry name" value="Maf1"/>
</dbReference>
<evidence type="ECO:0000313" key="5">
    <source>
        <dbReference type="WBParaSite" id="PSAMB.scaffold16002size1431.g36746.t1"/>
    </source>
</evidence>
<name>A0A914V6S4_9BILA</name>
<keyword evidence="4" id="KW-1185">Reference proteome</keyword>
<evidence type="ECO:0000256" key="3">
    <source>
        <dbReference type="SAM" id="MobiDB-lite"/>
    </source>
</evidence>
<accession>A0A914V6S4</accession>
<evidence type="ECO:0000256" key="2">
    <source>
        <dbReference type="ARBA" id="ARBA00020829"/>
    </source>
</evidence>
<dbReference type="Pfam" id="PF09174">
    <property type="entry name" value="Maf1"/>
    <property type="match status" value="1"/>
</dbReference>
<organism evidence="4 5">
    <name type="scientific">Plectus sambesii</name>
    <dbReference type="NCBI Taxonomy" id="2011161"/>
    <lineage>
        <taxon>Eukaryota</taxon>
        <taxon>Metazoa</taxon>
        <taxon>Ecdysozoa</taxon>
        <taxon>Nematoda</taxon>
        <taxon>Chromadorea</taxon>
        <taxon>Plectida</taxon>
        <taxon>Plectina</taxon>
        <taxon>Plectoidea</taxon>
        <taxon>Plectidae</taxon>
        <taxon>Plectus</taxon>
    </lineage>
</organism>
<dbReference type="Proteomes" id="UP000887566">
    <property type="component" value="Unplaced"/>
</dbReference>
<proteinExistence type="inferred from homology"/>
<sequence>MKYLESAKLEALNSALSVESDDCRLDVRLESYSCKMVQTDKRQWKRTFQPGTSPRDLQPLSPPVVDDPWGFPPSPNTPGCTPALLEAHTRARHRSDHSFSGSDDEGPVLRDSISRRTLFDLIAVLNTSFSDYDFSDAKSDTFSLVPAVEVGLYSVVEDA</sequence>
<protein>
    <recommendedName>
        <fullName evidence="2">Repressor of RNA polymerase III transcription MAF1 homolog</fullName>
    </recommendedName>
</protein>
<evidence type="ECO:0000256" key="1">
    <source>
        <dbReference type="ARBA" id="ARBA00006231"/>
    </source>
</evidence>
<comment type="similarity">
    <text evidence="1">Belongs to the MAF1 family.</text>
</comment>
<dbReference type="InterPro" id="IPR038564">
    <property type="entry name" value="Maf1_sf"/>
</dbReference>
<reference evidence="5" key="1">
    <citation type="submission" date="2022-11" db="UniProtKB">
        <authorList>
            <consortium name="WormBaseParasite"/>
        </authorList>
    </citation>
    <scope>IDENTIFICATION</scope>
</reference>
<dbReference type="GO" id="GO:0000994">
    <property type="term" value="F:RNA polymerase III core binding"/>
    <property type="evidence" value="ECO:0007669"/>
    <property type="project" value="TreeGrafter"/>
</dbReference>
<dbReference type="PANTHER" id="PTHR22504:SF0">
    <property type="entry name" value="REPRESSOR OF RNA POLYMERASE III TRANSCRIPTION MAF1 HOMOLOG"/>
    <property type="match status" value="1"/>
</dbReference>
<dbReference type="WBParaSite" id="PSAMB.scaffold16002size1431.g36746.t1">
    <property type="protein sequence ID" value="PSAMB.scaffold16002size1431.g36746.t1"/>
    <property type="gene ID" value="PSAMB.scaffold16002size1431.g36746"/>
</dbReference>
<evidence type="ECO:0000313" key="4">
    <source>
        <dbReference type="Proteomes" id="UP000887566"/>
    </source>
</evidence>